<dbReference type="AlphaFoldDB" id="A0A4C1SY97"/>
<evidence type="ECO:0000313" key="2">
    <source>
        <dbReference type="EMBL" id="GBP06904.1"/>
    </source>
</evidence>
<feature type="region of interest" description="Disordered" evidence="1">
    <location>
        <begin position="72"/>
        <end position="108"/>
    </location>
</feature>
<proteinExistence type="predicted"/>
<evidence type="ECO:0000313" key="3">
    <source>
        <dbReference type="Proteomes" id="UP000299102"/>
    </source>
</evidence>
<protein>
    <submittedName>
        <fullName evidence="2">Uncharacterized protein</fullName>
    </submittedName>
</protein>
<comment type="caution">
    <text evidence="2">The sequence shown here is derived from an EMBL/GenBank/DDBJ whole genome shotgun (WGS) entry which is preliminary data.</text>
</comment>
<gene>
    <name evidence="2" type="ORF">EVAR_72339_1</name>
</gene>
<feature type="region of interest" description="Disordered" evidence="1">
    <location>
        <begin position="1"/>
        <end position="56"/>
    </location>
</feature>
<sequence length="132" mass="15050">MLITLSERAQTRTGSAEDYPEHPLKKKPKSSVKAQKNSLRSGTLTRKQLRTMSGRPYKRQLGMTIRYLKRSLNSSSLQRHPDRLCTLTSSNSAEDTGERQDTNRLGELPYQSSEDSTTMLQVLALWTHYCSM</sequence>
<accession>A0A4C1SY97</accession>
<keyword evidence="3" id="KW-1185">Reference proteome</keyword>
<dbReference type="EMBL" id="BGZK01004105">
    <property type="protein sequence ID" value="GBP06904.1"/>
    <property type="molecule type" value="Genomic_DNA"/>
</dbReference>
<organism evidence="2 3">
    <name type="scientific">Eumeta variegata</name>
    <name type="common">Bagworm moth</name>
    <name type="synonym">Eumeta japonica</name>
    <dbReference type="NCBI Taxonomy" id="151549"/>
    <lineage>
        <taxon>Eukaryota</taxon>
        <taxon>Metazoa</taxon>
        <taxon>Ecdysozoa</taxon>
        <taxon>Arthropoda</taxon>
        <taxon>Hexapoda</taxon>
        <taxon>Insecta</taxon>
        <taxon>Pterygota</taxon>
        <taxon>Neoptera</taxon>
        <taxon>Endopterygota</taxon>
        <taxon>Lepidoptera</taxon>
        <taxon>Glossata</taxon>
        <taxon>Ditrysia</taxon>
        <taxon>Tineoidea</taxon>
        <taxon>Psychidae</taxon>
        <taxon>Oiketicinae</taxon>
        <taxon>Eumeta</taxon>
    </lineage>
</organism>
<dbReference type="Proteomes" id="UP000299102">
    <property type="component" value="Unassembled WGS sequence"/>
</dbReference>
<evidence type="ECO:0000256" key="1">
    <source>
        <dbReference type="SAM" id="MobiDB-lite"/>
    </source>
</evidence>
<reference evidence="2 3" key="1">
    <citation type="journal article" date="2019" name="Commun. Biol.">
        <title>The bagworm genome reveals a unique fibroin gene that provides high tensile strength.</title>
        <authorList>
            <person name="Kono N."/>
            <person name="Nakamura H."/>
            <person name="Ohtoshi R."/>
            <person name="Tomita M."/>
            <person name="Numata K."/>
            <person name="Arakawa K."/>
        </authorList>
    </citation>
    <scope>NUCLEOTIDE SEQUENCE [LARGE SCALE GENOMIC DNA]</scope>
</reference>
<feature type="compositionally biased region" description="Polar residues" evidence="1">
    <location>
        <begin position="37"/>
        <end position="46"/>
    </location>
</feature>
<name>A0A4C1SY97_EUMVA</name>